<accession>A0A0F9ZSK6</accession>
<name>A0A0F9ZSK6_9BACT</name>
<protein>
    <recommendedName>
        <fullName evidence="4">Glycerophosphoryl diester phosphodiesterase membrane domain-containing protein</fullName>
    </recommendedName>
</protein>
<gene>
    <name evidence="2" type="ORF">UR38_C0005G0061</name>
</gene>
<evidence type="ECO:0008006" key="4">
    <source>
        <dbReference type="Google" id="ProtNLM"/>
    </source>
</evidence>
<dbReference type="Proteomes" id="UP000033995">
    <property type="component" value="Unassembled WGS sequence"/>
</dbReference>
<evidence type="ECO:0000256" key="1">
    <source>
        <dbReference type="SAM" id="Phobius"/>
    </source>
</evidence>
<feature type="transmembrane region" description="Helical" evidence="1">
    <location>
        <begin position="58"/>
        <end position="78"/>
    </location>
</feature>
<reference evidence="2 3" key="1">
    <citation type="journal article" date="2015" name="Nature">
        <title>rRNA introns, odd ribosomes, and small enigmatic genomes across a large radiation of phyla.</title>
        <authorList>
            <person name="Brown C.T."/>
            <person name="Hug L.A."/>
            <person name="Thomas B.C."/>
            <person name="Sharon I."/>
            <person name="Castelle C.J."/>
            <person name="Singh A."/>
            <person name="Wilkins M.J."/>
            <person name="Williams K.H."/>
            <person name="Banfield J.F."/>
        </authorList>
    </citation>
    <scope>NUCLEOTIDE SEQUENCE [LARGE SCALE GENOMIC DNA]</scope>
</reference>
<comment type="caution">
    <text evidence="2">The sequence shown here is derived from an EMBL/GenBank/DDBJ whole genome shotgun (WGS) entry which is preliminary data.</text>
</comment>
<feature type="transmembrane region" description="Helical" evidence="1">
    <location>
        <begin position="105"/>
        <end position="121"/>
    </location>
</feature>
<organism evidence="2 3">
    <name type="scientific">Candidatus Woesebacteria bacterium GW2011_GWA2_33_28</name>
    <dbReference type="NCBI Taxonomy" id="1618561"/>
    <lineage>
        <taxon>Bacteria</taxon>
        <taxon>Candidatus Woeseibacteriota</taxon>
    </lineage>
</organism>
<proteinExistence type="predicted"/>
<keyword evidence="1" id="KW-0472">Membrane</keyword>
<dbReference type="AlphaFoldDB" id="A0A0F9ZSK6"/>
<feature type="transmembrane region" description="Helical" evidence="1">
    <location>
        <begin position="196"/>
        <end position="213"/>
    </location>
</feature>
<evidence type="ECO:0000313" key="3">
    <source>
        <dbReference type="Proteomes" id="UP000033995"/>
    </source>
</evidence>
<feature type="transmembrane region" description="Helical" evidence="1">
    <location>
        <begin position="21"/>
        <end position="46"/>
    </location>
</feature>
<keyword evidence="1" id="KW-0812">Transmembrane</keyword>
<evidence type="ECO:0000313" key="2">
    <source>
        <dbReference type="EMBL" id="KKP47248.1"/>
    </source>
</evidence>
<feature type="transmembrane region" description="Helical" evidence="1">
    <location>
        <begin position="127"/>
        <end position="145"/>
    </location>
</feature>
<dbReference type="EMBL" id="LBOZ01000005">
    <property type="protein sequence ID" value="KKP47248.1"/>
    <property type="molecule type" value="Genomic_DNA"/>
</dbReference>
<feature type="transmembrane region" description="Helical" evidence="1">
    <location>
        <begin position="166"/>
        <end position="190"/>
    </location>
</feature>
<sequence length="226" mass="25907">MKGPIEYIKEAWSIYFKKENFLFFVKIMAVLTIVSTSLSYLIYYLYPVINWQNFEFDNTGMAVGFLALALLSTIFYFYSQSTTYSAILNINLSEKEIFKLGYRKMWRFLLISLIVGLIIGFGALLLIIPALIFGIWYSFSIFLVLDKELRVKEALKQSKAMVKGKFWVILGRNLVFGLFGFLISFIFGLIPYAGGILVSFLAPLFVLPSYLLYRDLSSGLDNLRAV</sequence>
<keyword evidence="1" id="KW-1133">Transmembrane helix</keyword>